<dbReference type="EMBL" id="PDCJ01000001">
    <property type="protein sequence ID" value="PEG30587.1"/>
    <property type="molecule type" value="Genomic_DNA"/>
</dbReference>
<dbReference type="Gene3D" id="1.25.40.10">
    <property type="entry name" value="Tetratricopeptide repeat domain"/>
    <property type="match status" value="1"/>
</dbReference>
<evidence type="ECO:0000313" key="5">
    <source>
        <dbReference type="EMBL" id="CAG9709098.1"/>
    </source>
</evidence>
<dbReference type="InterPro" id="IPR019734">
    <property type="entry name" value="TPR_rpt"/>
</dbReference>
<proteinExistence type="predicted"/>
<feature type="domain" description="J" evidence="4">
    <location>
        <begin position="2"/>
        <end position="74"/>
    </location>
</feature>
<dbReference type="Gene3D" id="1.10.287.110">
    <property type="entry name" value="DnaJ domain"/>
    <property type="match status" value="1"/>
</dbReference>
<dbReference type="GO" id="GO:0006260">
    <property type="term" value="P:DNA replication"/>
    <property type="evidence" value="ECO:0007669"/>
    <property type="project" value="UniProtKB-KW"/>
</dbReference>
<evidence type="ECO:0000313" key="9">
    <source>
        <dbReference type="Proteomes" id="UP000431451"/>
    </source>
</evidence>
<reference evidence="5" key="3">
    <citation type="submission" date="2021-10" db="EMBL/GenBank/DDBJ databases">
        <authorList>
            <person name="Mesa V."/>
        </authorList>
    </citation>
    <scope>NUCLEOTIDE SEQUENCE</scope>
    <source>
        <strain evidence="5">CC3_PB</strain>
    </source>
</reference>
<keyword evidence="8" id="KW-1185">Reference proteome</keyword>
<keyword evidence="2" id="KW-0802">TPR repeat</keyword>
<evidence type="ECO:0000256" key="3">
    <source>
        <dbReference type="SAM" id="MobiDB-lite"/>
    </source>
</evidence>
<dbReference type="SUPFAM" id="SSF46565">
    <property type="entry name" value="Chaperone J-domain"/>
    <property type="match status" value="1"/>
</dbReference>
<dbReference type="SUPFAM" id="SSF48452">
    <property type="entry name" value="TPR-like"/>
    <property type="match status" value="1"/>
</dbReference>
<reference evidence="7 9" key="2">
    <citation type="submission" date="2018-06" db="EMBL/GenBank/DDBJ databases">
        <authorList>
            <consortium name="IHU Genomes"/>
        </authorList>
    </citation>
    <scope>NUCLEOTIDE SEQUENCE [LARGE SCALE GENOMIC DNA]</scope>
    <source>
        <strain evidence="7 9">NEC25</strain>
    </source>
</reference>
<dbReference type="SMART" id="SM00271">
    <property type="entry name" value="DnaJ"/>
    <property type="match status" value="1"/>
</dbReference>
<gene>
    <name evidence="7" type="primary">dnaJ_1</name>
    <name evidence="5" type="ORF">CNEO_43952</name>
    <name evidence="7" type="ORF">CNEONATNEC25_01587</name>
    <name evidence="6" type="ORF">CQ394_02365</name>
</gene>
<dbReference type="Proteomes" id="UP000789738">
    <property type="component" value="Unassembled WGS sequence"/>
</dbReference>
<dbReference type="OrthoDB" id="9779889at2"/>
<dbReference type="STRING" id="137838.GCA_001458595_01926"/>
<dbReference type="InterPro" id="IPR011990">
    <property type="entry name" value="TPR-like_helical_dom_sf"/>
</dbReference>
<dbReference type="Proteomes" id="UP000220840">
    <property type="component" value="Unassembled WGS sequence"/>
</dbReference>
<evidence type="ECO:0000313" key="8">
    <source>
        <dbReference type="Proteomes" id="UP000220840"/>
    </source>
</evidence>
<dbReference type="InterPro" id="IPR050817">
    <property type="entry name" value="DjlA_DnaK_co-chaperone"/>
</dbReference>
<protein>
    <submittedName>
        <fullName evidence="5">Chaperon protein</fullName>
    </submittedName>
    <submittedName>
        <fullName evidence="7">Chaperone protein DnaJ</fullName>
    </submittedName>
    <submittedName>
        <fullName evidence="6">Molecular chaperone DnaJ</fullName>
    </submittedName>
</protein>
<dbReference type="RefSeq" id="WP_058294759.1">
    <property type="nucleotide sequence ID" value="NZ_CAKJVD010000035.1"/>
</dbReference>
<dbReference type="InterPro" id="IPR036869">
    <property type="entry name" value="J_dom_sf"/>
</dbReference>
<feature type="repeat" description="TPR" evidence="2">
    <location>
        <begin position="118"/>
        <end position="151"/>
    </location>
</feature>
<reference evidence="6 8" key="1">
    <citation type="submission" date="2017-10" db="EMBL/GenBank/DDBJ databases">
        <title>Effective Description of Clostridium neonatale sp. nov. linked to necrotizing enterocolitis in neonates and a clarification of species assignable to the genus Clostridium (Prazmowski 1880) emend. Lawson and Rainey 2016.</title>
        <authorList>
            <person name="Bernard K."/>
            <person name="Burdz T."/>
            <person name="Wiebe D."/>
            <person name="Balcewich B."/>
            <person name="Alfa M."/>
            <person name="Bernier A.-M."/>
        </authorList>
    </citation>
    <scope>NUCLEOTIDE SEQUENCE [LARGE SCALE GENOMIC DNA]</scope>
    <source>
        <strain evidence="6 8">LCDC99A005</strain>
    </source>
</reference>
<accession>A0A2A7MGB4</accession>
<name>A0A2A7MGB4_9CLOT</name>
<evidence type="ECO:0000256" key="2">
    <source>
        <dbReference type="PROSITE-ProRule" id="PRU00339"/>
    </source>
</evidence>
<dbReference type="PANTHER" id="PTHR24074">
    <property type="entry name" value="CO-CHAPERONE PROTEIN DJLA"/>
    <property type="match status" value="1"/>
</dbReference>
<dbReference type="PRINTS" id="PR00625">
    <property type="entry name" value="JDOMAIN"/>
</dbReference>
<dbReference type="CDD" id="cd06257">
    <property type="entry name" value="DnaJ"/>
    <property type="match status" value="1"/>
</dbReference>
<dbReference type="InterPro" id="IPR001623">
    <property type="entry name" value="DnaJ_domain"/>
</dbReference>
<dbReference type="AlphaFoldDB" id="A0A2A7MGB4"/>
<sequence length="208" mass="23953">MNPYEVLGLKQGASQDEIKSAYRKLIKQYHPDQYIDNPLKDLAEQKMREINEAYDTLTKNNGNYGSSNNYSNSTNSSTSYSNTSSNNSFNLQEIRRYINSRNFTAAEQSLNSIPNRNAEWHFLYGVVMLNKGWYDSAYEHVSTATRMDPNNFEYRQVLNSLNQRTTNYSNPYYRTTRGGSQDPCDCCMQLWCLDTLCECFGGDIISCC</sequence>
<evidence type="ECO:0000259" key="4">
    <source>
        <dbReference type="PROSITE" id="PS50076"/>
    </source>
</evidence>
<feature type="compositionally biased region" description="Low complexity" evidence="3">
    <location>
        <begin position="60"/>
        <end position="87"/>
    </location>
</feature>
<dbReference type="GeneID" id="68876934"/>
<feature type="region of interest" description="Disordered" evidence="3">
    <location>
        <begin position="57"/>
        <end position="87"/>
    </location>
</feature>
<dbReference type="EMBL" id="CAKJVE010000004">
    <property type="protein sequence ID" value="CAG9709098.1"/>
    <property type="molecule type" value="Genomic_DNA"/>
</dbReference>
<dbReference type="Pfam" id="PF00226">
    <property type="entry name" value="DnaJ"/>
    <property type="match status" value="1"/>
</dbReference>
<dbReference type="Proteomes" id="UP000431451">
    <property type="component" value="Unassembled WGS sequence"/>
</dbReference>
<evidence type="ECO:0000313" key="6">
    <source>
        <dbReference type="EMBL" id="PEG30587.1"/>
    </source>
</evidence>
<dbReference type="PROSITE" id="PS50076">
    <property type="entry name" value="DNAJ_2"/>
    <property type="match status" value="1"/>
</dbReference>
<evidence type="ECO:0000256" key="1">
    <source>
        <dbReference type="ARBA" id="ARBA00022705"/>
    </source>
</evidence>
<keyword evidence="1" id="KW-0235">DNA replication</keyword>
<dbReference type="EMBL" id="UWJD01000001">
    <property type="protein sequence ID" value="VCT83989.1"/>
    <property type="molecule type" value="Genomic_DNA"/>
</dbReference>
<evidence type="ECO:0000313" key="7">
    <source>
        <dbReference type="EMBL" id="VCT83989.1"/>
    </source>
</evidence>
<organism evidence="6 8">
    <name type="scientific">Clostridium neonatale</name>
    <dbReference type="NCBI Taxonomy" id="137838"/>
    <lineage>
        <taxon>Bacteria</taxon>
        <taxon>Bacillati</taxon>
        <taxon>Bacillota</taxon>
        <taxon>Clostridia</taxon>
        <taxon>Eubacteriales</taxon>
        <taxon>Clostridiaceae</taxon>
        <taxon>Clostridium</taxon>
    </lineage>
</organism>
<dbReference type="PROSITE" id="PS50005">
    <property type="entry name" value="TPR"/>
    <property type="match status" value="1"/>
</dbReference>